<feature type="transmembrane region" description="Helical" evidence="1">
    <location>
        <begin position="48"/>
        <end position="68"/>
    </location>
</feature>
<keyword evidence="1" id="KW-1133">Transmembrane helix</keyword>
<dbReference type="EMBL" id="JAYWIO010000005">
    <property type="protein sequence ID" value="KAK7261684.1"/>
    <property type="molecule type" value="Genomic_DNA"/>
</dbReference>
<sequence length="104" mass="11434">MTPYCPVFLSSSSSFLYSLSLSLSHCSCRRCRPLPSLISSSTTSLSFGALRCVLITFSSFSTLLSISISKGFRKTSNLVIRVETEKFDCSLKAKILGFFNLLLS</sequence>
<reference evidence="2 3" key="1">
    <citation type="submission" date="2024-01" db="EMBL/GenBank/DDBJ databases">
        <title>The genomes of 5 underutilized Papilionoideae crops provide insights into root nodulation and disease resistanc.</title>
        <authorList>
            <person name="Yuan L."/>
        </authorList>
    </citation>
    <scope>NUCLEOTIDE SEQUENCE [LARGE SCALE GENOMIC DNA]</scope>
    <source>
        <strain evidence="2">ZHUSHIDOU_FW_LH</strain>
        <tissue evidence="2">Leaf</tissue>
    </source>
</reference>
<evidence type="ECO:0000313" key="2">
    <source>
        <dbReference type="EMBL" id="KAK7261684.1"/>
    </source>
</evidence>
<proteinExistence type="predicted"/>
<protein>
    <submittedName>
        <fullName evidence="2">Uncharacterized protein</fullName>
    </submittedName>
</protein>
<accession>A0AAN9I1J5</accession>
<gene>
    <name evidence="2" type="ORF">RIF29_28001</name>
</gene>
<keyword evidence="3" id="KW-1185">Reference proteome</keyword>
<comment type="caution">
    <text evidence="2">The sequence shown here is derived from an EMBL/GenBank/DDBJ whole genome shotgun (WGS) entry which is preliminary data.</text>
</comment>
<keyword evidence="1" id="KW-0812">Transmembrane</keyword>
<name>A0AAN9I1J5_CROPI</name>
<keyword evidence="1" id="KW-0472">Membrane</keyword>
<evidence type="ECO:0000256" key="1">
    <source>
        <dbReference type="SAM" id="Phobius"/>
    </source>
</evidence>
<dbReference type="Proteomes" id="UP001372338">
    <property type="component" value="Unassembled WGS sequence"/>
</dbReference>
<organism evidence="2 3">
    <name type="scientific">Crotalaria pallida</name>
    <name type="common">Smooth rattlebox</name>
    <name type="synonym">Crotalaria striata</name>
    <dbReference type="NCBI Taxonomy" id="3830"/>
    <lineage>
        <taxon>Eukaryota</taxon>
        <taxon>Viridiplantae</taxon>
        <taxon>Streptophyta</taxon>
        <taxon>Embryophyta</taxon>
        <taxon>Tracheophyta</taxon>
        <taxon>Spermatophyta</taxon>
        <taxon>Magnoliopsida</taxon>
        <taxon>eudicotyledons</taxon>
        <taxon>Gunneridae</taxon>
        <taxon>Pentapetalae</taxon>
        <taxon>rosids</taxon>
        <taxon>fabids</taxon>
        <taxon>Fabales</taxon>
        <taxon>Fabaceae</taxon>
        <taxon>Papilionoideae</taxon>
        <taxon>50 kb inversion clade</taxon>
        <taxon>genistoids sensu lato</taxon>
        <taxon>core genistoids</taxon>
        <taxon>Crotalarieae</taxon>
        <taxon>Crotalaria</taxon>
    </lineage>
</organism>
<dbReference type="AlphaFoldDB" id="A0AAN9I1J5"/>
<evidence type="ECO:0000313" key="3">
    <source>
        <dbReference type="Proteomes" id="UP001372338"/>
    </source>
</evidence>